<gene>
    <name evidence="2" type="ORF">SteCoe_10116</name>
</gene>
<reference evidence="2 3" key="1">
    <citation type="submission" date="2016-11" db="EMBL/GenBank/DDBJ databases">
        <title>The macronuclear genome of Stentor coeruleus: a giant cell with tiny introns.</title>
        <authorList>
            <person name="Slabodnick M."/>
            <person name="Ruby J.G."/>
            <person name="Reiff S.B."/>
            <person name="Swart E.C."/>
            <person name="Gosai S."/>
            <person name="Prabakaran S."/>
            <person name="Witkowska E."/>
            <person name="Larue G.E."/>
            <person name="Fisher S."/>
            <person name="Freeman R.M."/>
            <person name="Gunawardena J."/>
            <person name="Chu W."/>
            <person name="Stover N.A."/>
            <person name="Gregory B.D."/>
            <person name="Nowacki M."/>
            <person name="Derisi J."/>
            <person name="Roy S.W."/>
            <person name="Marshall W.F."/>
            <person name="Sood P."/>
        </authorList>
    </citation>
    <scope>NUCLEOTIDE SEQUENCE [LARGE SCALE GENOMIC DNA]</scope>
    <source>
        <strain evidence="2">WM001</strain>
    </source>
</reference>
<sequence length="1428" mass="164920">MLISLLAVTIFAQDVNVTEDLGLIIMMESEIVKLNLYDYFSGQYLNFQSNSSHLILPGPIELKITDKFSYSKPSPVPLGSMLLTISSKSLTYLIDFQGSSLYLFSISSPNLEFSYKSSIDLGFTIRQVSYWAYENNEYLLVLCQSSKNLVFLLDFPDILSSKPIIIPLWDLYYINELKTCDVFNSTLVPFIGTFYSDLGAIFVYDFSEPLCPYLVYFTDSLYDNFYYKFVPVDLKFNMYDKMSIQLVVLLNDFGLEIFYFEADSSVMIYKLKMTQFSCLNSLNVVTNKDYTETLGKYMPLAVATCKGVVIVDLSNLEFLFFLEGITNMGVESEVLNAVSIGNYFFYMLNNYAIVIAEDRGLKQDIIYYLNLTEYIKTSSGYSKWSILLLQTSFVLIQSDGKIVNFCTLSFSEPITEINGSCGEEDINVIASNSLNKSAISMLRITQLENFDTIELVNEHRVVEFNNIQVQVIFEGFSQEIDFPVYDYVSGRNMSFEYNRYHYDDYFSIVPMDFSKVSYFTSININDTCQQVLATLEMFAIVCGDIIKIYDSYNSTLKDILVIDNLQTISIIEKYVYIAFYNNSGNYIEAYGFEDIATIKTQVLCKFLITSFGFIICAGENIIQSFLIDPLYLYDTYTFNSISKKIILSIALSFDFYISITTLYVLTNDDEIFYFDFYSKSPNLNISNSLTTENCKTILANSQYFLYTINEDYINIYSKMEILKTIPFDSKITSVFLLRNFLYVTTEDGELILVDSQQSLMNSYYWETFLSENCTFASAWFKYGNTYFGLICKIEGKDSIFKIYLSKCPQPYHISFCTIDLPIKISLNYPNQTNTNIYPQDIIITAKNNQSNMDLIITLNLVVYGQAVALINPNSIQTDYHLEYNVGLTQYMLDIFTGNNLELSLIINNNTCNENSLYDPLTLKPNLFLSSYYNSSDYGDLISIASLFNTPIIAVATSHGQIIFLNTTTDVNNKTMKIVGAVNIKDYFGLNAQCKTIDYITNNDQVMLIASICEYQDIFQSYWQGTDDMIFNITYNTLIIWEISKFEYKILNVYRYKLSTFFVSLKVITNSNQVFTIILLSNLETYYIAHSINNDIYRMSFVWSNTELIIQDQELINFYSLGLNSFYIFSVDGFYTDTLYISVAEYWHGLFMLKVSNGITRIHDYIKYDIDNPLVSIGMAYRSVYTVSQSGLLTEYHVDSDMKLKFYVERFPFTTITSTIQSAISSVFFSEDYYFQYLVYPVIYDYNNYKFRIIDTFTSFSSCLIRDVLFLDLNVTTFYNPNSGAVFVDQNKVSFIVNNKDIVCLTLNEYVLEAPQMSKEYYKKMVDKWNTSDFVFTVIGENDNNKLSMGEVNLKITMKKIDDHGSVDTPWWMFLVIAVGSLIVLTVTVKIVYVFIFRRWKKRKMRMESLVEQRLISAVQLNCTYYEET</sequence>
<dbReference type="Proteomes" id="UP000187209">
    <property type="component" value="Unassembled WGS sequence"/>
</dbReference>
<keyword evidence="1" id="KW-1133">Transmembrane helix</keyword>
<evidence type="ECO:0000313" key="2">
    <source>
        <dbReference type="EMBL" id="OMJ88045.1"/>
    </source>
</evidence>
<keyword evidence="3" id="KW-1185">Reference proteome</keyword>
<keyword evidence="1" id="KW-0812">Transmembrane</keyword>
<dbReference type="EMBL" id="MPUH01000161">
    <property type="protein sequence ID" value="OMJ88045.1"/>
    <property type="molecule type" value="Genomic_DNA"/>
</dbReference>
<proteinExistence type="predicted"/>
<protein>
    <submittedName>
        <fullName evidence="2">Uncharacterized protein</fullName>
    </submittedName>
</protein>
<dbReference type="Pfam" id="PF08309">
    <property type="entry name" value="LVIVD"/>
    <property type="match status" value="1"/>
</dbReference>
<feature type="transmembrane region" description="Helical" evidence="1">
    <location>
        <begin position="1370"/>
        <end position="1396"/>
    </location>
</feature>
<keyword evidence="1" id="KW-0472">Membrane</keyword>
<dbReference type="InterPro" id="IPR036322">
    <property type="entry name" value="WD40_repeat_dom_sf"/>
</dbReference>
<organism evidence="2 3">
    <name type="scientific">Stentor coeruleus</name>
    <dbReference type="NCBI Taxonomy" id="5963"/>
    <lineage>
        <taxon>Eukaryota</taxon>
        <taxon>Sar</taxon>
        <taxon>Alveolata</taxon>
        <taxon>Ciliophora</taxon>
        <taxon>Postciliodesmatophora</taxon>
        <taxon>Heterotrichea</taxon>
        <taxon>Heterotrichida</taxon>
        <taxon>Stentoridae</taxon>
        <taxon>Stentor</taxon>
    </lineage>
</organism>
<comment type="caution">
    <text evidence="2">The sequence shown here is derived from an EMBL/GenBank/DDBJ whole genome shotgun (WGS) entry which is preliminary data.</text>
</comment>
<evidence type="ECO:0000313" key="3">
    <source>
        <dbReference type="Proteomes" id="UP000187209"/>
    </source>
</evidence>
<evidence type="ECO:0000256" key="1">
    <source>
        <dbReference type="SAM" id="Phobius"/>
    </source>
</evidence>
<accession>A0A1R2CGF2</accession>
<name>A0A1R2CGF2_9CILI</name>
<dbReference type="InterPro" id="IPR013211">
    <property type="entry name" value="LVIVD"/>
</dbReference>
<dbReference type="SUPFAM" id="SSF50978">
    <property type="entry name" value="WD40 repeat-like"/>
    <property type="match status" value="1"/>
</dbReference>